<evidence type="ECO:0000256" key="5">
    <source>
        <dbReference type="ARBA" id="ARBA00023244"/>
    </source>
</evidence>
<evidence type="ECO:0000256" key="2">
    <source>
        <dbReference type="ARBA" id="ARBA00008133"/>
    </source>
</evidence>
<dbReference type="EC" id="4.2.1.75" evidence="3 9"/>
<evidence type="ECO:0000256" key="7">
    <source>
        <dbReference type="ARBA" id="ARBA00040167"/>
    </source>
</evidence>
<dbReference type="RefSeq" id="WP_246171296.1">
    <property type="nucleotide sequence ID" value="NZ_CABPSH010000006.1"/>
</dbReference>
<dbReference type="GO" id="GO:0006780">
    <property type="term" value="P:uroporphyrinogen III biosynthetic process"/>
    <property type="evidence" value="ECO:0007669"/>
    <property type="project" value="UniProtKB-UniRule"/>
</dbReference>
<evidence type="ECO:0000256" key="6">
    <source>
        <dbReference type="ARBA" id="ARBA00037589"/>
    </source>
</evidence>
<protein>
    <recommendedName>
        <fullName evidence="7 9">Uroporphyrinogen-III synthase</fullName>
        <ecNumber evidence="3 9">4.2.1.75</ecNumber>
    </recommendedName>
</protein>
<dbReference type="InterPro" id="IPR039793">
    <property type="entry name" value="UROS/Hem4"/>
</dbReference>
<dbReference type="InterPro" id="IPR003754">
    <property type="entry name" value="4pyrrol_synth_uPrphyn_synth"/>
</dbReference>
<comment type="catalytic activity">
    <reaction evidence="8 9">
        <text>hydroxymethylbilane = uroporphyrinogen III + H2O</text>
        <dbReference type="Rhea" id="RHEA:18965"/>
        <dbReference type="ChEBI" id="CHEBI:15377"/>
        <dbReference type="ChEBI" id="CHEBI:57308"/>
        <dbReference type="ChEBI" id="CHEBI:57845"/>
        <dbReference type="EC" id="4.2.1.75"/>
    </reaction>
</comment>
<keyword evidence="4 9" id="KW-0456">Lyase</keyword>
<reference evidence="11 12" key="1">
    <citation type="submission" date="2019-08" db="EMBL/GenBank/DDBJ databases">
        <authorList>
            <person name="Peeters C."/>
        </authorList>
    </citation>
    <scope>NUCLEOTIDE SEQUENCE [LARGE SCALE GENOMIC DNA]</scope>
    <source>
        <strain evidence="11 12">LMG 31012</strain>
    </source>
</reference>
<dbReference type="GO" id="GO:0006782">
    <property type="term" value="P:protoporphyrinogen IX biosynthetic process"/>
    <property type="evidence" value="ECO:0007669"/>
    <property type="project" value="UniProtKB-UniRule"/>
</dbReference>
<accession>A0A5E4VS09</accession>
<dbReference type="SUPFAM" id="SSF69618">
    <property type="entry name" value="HemD-like"/>
    <property type="match status" value="1"/>
</dbReference>
<dbReference type="InterPro" id="IPR036108">
    <property type="entry name" value="4pyrrol_syn_uPrphyn_synt_sf"/>
</dbReference>
<sequence length="345" mass="35283">MSPRAPDWPPAAGVAPAHAGGRLAAGAVSPCAILTRPDGQAHGLAGALHAEGIDTLAFPLLHIAAQTDADTLTALDRALRSLASYALAVFVSPNAVTHGLARLVHLQSLDPRTTSGRAAAAARDAAAGAGGHTGDRAGDLWPEALTVAVVGPGSAQALADAGIAAPRHRVIVPPGGPAARFDSEALLAQLDLTSLAGRRVLLVRGDGGRELLADTLRASGAQVDLVSAYTRRAPAPDAAAWAALEARLASPERCAWVLTSSEAVRHLATLLAARYGTRDGIHTPGTPQVLAKILAAPCFTSHARIADAARAAGFDRITQCAPGDENLLAALKTWADPIQVKHDDR</sequence>
<dbReference type="GO" id="GO:0004852">
    <property type="term" value="F:uroporphyrinogen-III synthase activity"/>
    <property type="evidence" value="ECO:0007669"/>
    <property type="project" value="UniProtKB-UniRule"/>
</dbReference>
<feature type="domain" description="Tetrapyrrole biosynthesis uroporphyrinogen III synthase" evidence="10">
    <location>
        <begin position="44"/>
        <end position="316"/>
    </location>
</feature>
<comment type="pathway">
    <text evidence="1 9">Porphyrin-containing compound metabolism; protoporphyrin-IX biosynthesis; coproporphyrinogen-III from 5-aminolevulinate: step 3/4.</text>
</comment>
<dbReference type="PANTHER" id="PTHR38042">
    <property type="entry name" value="UROPORPHYRINOGEN-III SYNTHASE, CHLOROPLASTIC"/>
    <property type="match status" value="1"/>
</dbReference>
<evidence type="ECO:0000313" key="11">
    <source>
        <dbReference type="EMBL" id="VVE14319.1"/>
    </source>
</evidence>
<keyword evidence="12" id="KW-1185">Reference proteome</keyword>
<dbReference type="Proteomes" id="UP000400981">
    <property type="component" value="Unassembled WGS sequence"/>
</dbReference>
<gene>
    <name evidence="11" type="primary">hemD</name>
    <name evidence="11" type="ORF">PEP31012_02804</name>
</gene>
<dbReference type="PANTHER" id="PTHR38042:SF1">
    <property type="entry name" value="UROPORPHYRINOGEN-III SYNTHASE, CHLOROPLASTIC"/>
    <property type="match status" value="1"/>
</dbReference>
<evidence type="ECO:0000259" key="10">
    <source>
        <dbReference type="Pfam" id="PF02602"/>
    </source>
</evidence>
<dbReference type="UniPathway" id="UPA00251">
    <property type="reaction ID" value="UER00320"/>
</dbReference>
<evidence type="ECO:0000256" key="1">
    <source>
        <dbReference type="ARBA" id="ARBA00004772"/>
    </source>
</evidence>
<organism evidence="11 12">
    <name type="scientific">Pandoraea eparura</name>
    <dbReference type="NCBI Taxonomy" id="2508291"/>
    <lineage>
        <taxon>Bacteria</taxon>
        <taxon>Pseudomonadati</taxon>
        <taxon>Pseudomonadota</taxon>
        <taxon>Betaproteobacteria</taxon>
        <taxon>Burkholderiales</taxon>
        <taxon>Burkholderiaceae</taxon>
        <taxon>Pandoraea</taxon>
    </lineage>
</organism>
<evidence type="ECO:0000313" key="12">
    <source>
        <dbReference type="Proteomes" id="UP000400981"/>
    </source>
</evidence>
<comment type="function">
    <text evidence="6 9">Catalyzes cyclization of the linear tetrapyrrole, hydroxymethylbilane, to the macrocyclic uroporphyrinogen III.</text>
</comment>
<evidence type="ECO:0000256" key="4">
    <source>
        <dbReference type="ARBA" id="ARBA00023239"/>
    </source>
</evidence>
<dbReference type="Pfam" id="PF02602">
    <property type="entry name" value="HEM4"/>
    <property type="match status" value="1"/>
</dbReference>
<evidence type="ECO:0000256" key="3">
    <source>
        <dbReference type="ARBA" id="ARBA00013109"/>
    </source>
</evidence>
<comment type="similarity">
    <text evidence="2 9">Belongs to the uroporphyrinogen-III synthase family.</text>
</comment>
<proteinExistence type="inferred from homology"/>
<keyword evidence="5 9" id="KW-0627">Porphyrin biosynthesis</keyword>
<dbReference type="Gene3D" id="3.40.50.10090">
    <property type="match status" value="2"/>
</dbReference>
<dbReference type="AlphaFoldDB" id="A0A5E4VS09"/>
<dbReference type="CDD" id="cd06578">
    <property type="entry name" value="HemD"/>
    <property type="match status" value="1"/>
</dbReference>
<name>A0A5E4VS09_9BURK</name>
<evidence type="ECO:0000256" key="9">
    <source>
        <dbReference type="RuleBase" id="RU366031"/>
    </source>
</evidence>
<evidence type="ECO:0000256" key="8">
    <source>
        <dbReference type="ARBA" id="ARBA00048617"/>
    </source>
</evidence>
<dbReference type="EMBL" id="CABPSH010000006">
    <property type="protein sequence ID" value="VVE14319.1"/>
    <property type="molecule type" value="Genomic_DNA"/>
</dbReference>